<dbReference type="SUPFAM" id="SSF50978">
    <property type="entry name" value="WD40 repeat-like"/>
    <property type="match status" value="1"/>
</dbReference>
<dbReference type="EMBL" id="HG994582">
    <property type="protein sequence ID" value="CAF2906379.1"/>
    <property type="molecule type" value="Genomic_DNA"/>
</dbReference>
<keyword evidence="9" id="KW-1185">Reference proteome</keyword>
<comment type="similarity">
    <text evidence="1 6">Belongs to the UBR4 family.</text>
</comment>
<dbReference type="InterPro" id="IPR016024">
    <property type="entry name" value="ARM-type_fold"/>
</dbReference>
<name>A0A7R8H6Q3_LEPSM</name>
<feature type="compositionally biased region" description="Low complexity" evidence="7">
    <location>
        <begin position="1016"/>
        <end position="1026"/>
    </location>
</feature>
<dbReference type="Pfam" id="PF13764">
    <property type="entry name" value="E3_UbLigase_R4"/>
    <property type="match status" value="1"/>
</dbReference>
<dbReference type="GO" id="GO:0061630">
    <property type="term" value="F:ubiquitin protein ligase activity"/>
    <property type="evidence" value="ECO:0007669"/>
    <property type="project" value="UniProtKB-EC"/>
</dbReference>
<evidence type="ECO:0000256" key="2">
    <source>
        <dbReference type="ARBA" id="ARBA00022723"/>
    </source>
</evidence>
<dbReference type="CDD" id="cd19680">
    <property type="entry name" value="UBR-box_UBR4"/>
    <property type="match status" value="1"/>
</dbReference>
<dbReference type="SUPFAM" id="SSF48371">
    <property type="entry name" value="ARM repeat"/>
    <property type="match status" value="1"/>
</dbReference>
<dbReference type="Pfam" id="PF24079">
    <property type="entry name" value="UBR4"/>
    <property type="match status" value="1"/>
</dbReference>
<feature type="compositionally biased region" description="Basic residues" evidence="7">
    <location>
        <begin position="571"/>
        <end position="582"/>
    </location>
</feature>
<keyword evidence="8" id="KW-0808">Transferase</keyword>
<evidence type="ECO:0000256" key="6">
    <source>
        <dbReference type="PROSITE-ProRule" id="PRU01388"/>
    </source>
</evidence>
<gene>
    <name evidence="8" type="ORF">LSAA_7043</name>
</gene>
<feature type="region of interest" description="Disordered" evidence="7">
    <location>
        <begin position="1142"/>
        <end position="1241"/>
    </location>
</feature>
<keyword evidence="8" id="KW-0012">Acyltransferase</keyword>
<feature type="region of interest" description="UBR4 E3 catalytic module" evidence="6">
    <location>
        <begin position="2901"/>
        <end position="3353"/>
    </location>
</feature>
<dbReference type="InterPro" id="IPR003126">
    <property type="entry name" value="Znf_UBR"/>
</dbReference>
<dbReference type="PANTHER" id="PTHR21725">
    <property type="entry name" value="E3 UBIQUITIN-PROTEIN LIGASE UBR4"/>
    <property type="match status" value="1"/>
</dbReference>
<dbReference type="EC" id="2.3.2.27" evidence="8"/>
<reference evidence="8" key="1">
    <citation type="submission" date="2021-02" db="EMBL/GenBank/DDBJ databases">
        <authorList>
            <person name="Bekaert M."/>
        </authorList>
    </citation>
    <scope>NUCLEOTIDE SEQUENCE</scope>
    <source>
        <strain evidence="8">IoA-00</strain>
    </source>
</reference>
<feature type="compositionally biased region" description="Basic and acidic residues" evidence="7">
    <location>
        <begin position="151"/>
        <end position="165"/>
    </location>
</feature>
<keyword evidence="4" id="KW-0862">Zinc</keyword>
<dbReference type="InterPro" id="IPR036322">
    <property type="entry name" value="WD40_repeat_dom_sf"/>
</dbReference>
<dbReference type="InterPro" id="IPR045189">
    <property type="entry name" value="UBR4-like"/>
</dbReference>
<feature type="compositionally biased region" description="Low complexity" evidence="7">
    <location>
        <begin position="175"/>
        <end position="207"/>
    </location>
</feature>
<dbReference type="PROSITE" id="PS52043">
    <property type="entry name" value="UBR4_E3"/>
    <property type="match status" value="1"/>
</dbReference>
<dbReference type="PANTHER" id="PTHR21725:SF1">
    <property type="entry name" value="E3 UBIQUITIN-PROTEIN LIGASE UBR4"/>
    <property type="match status" value="1"/>
</dbReference>
<organism evidence="8 9">
    <name type="scientific">Lepeophtheirus salmonis</name>
    <name type="common">Salmon louse</name>
    <name type="synonym">Caligus salmonis</name>
    <dbReference type="NCBI Taxonomy" id="72036"/>
    <lineage>
        <taxon>Eukaryota</taxon>
        <taxon>Metazoa</taxon>
        <taxon>Ecdysozoa</taxon>
        <taxon>Arthropoda</taxon>
        <taxon>Crustacea</taxon>
        <taxon>Multicrustacea</taxon>
        <taxon>Hexanauplia</taxon>
        <taxon>Copepoda</taxon>
        <taxon>Siphonostomatoida</taxon>
        <taxon>Caligidae</taxon>
        <taxon>Lepeophtheirus</taxon>
    </lineage>
</organism>
<feature type="compositionally biased region" description="Low complexity" evidence="7">
    <location>
        <begin position="985"/>
        <end position="1000"/>
    </location>
</feature>
<dbReference type="InterPro" id="IPR056530">
    <property type="entry name" value="UBR4-like_dom"/>
</dbReference>
<keyword evidence="2" id="KW-0479">Metal-binding</keyword>
<evidence type="ECO:0000313" key="8">
    <source>
        <dbReference type="EMBL" id="CAF2906379.1"/>
    </source>
</evidence>
<feature type="compositionally biased region" description="Polar residues" evidence="7">
    <location>
        <begin position="1157"/>
        <end position="1184"/>
    </location>
</feature>
<feature type="region of interest" description="Disordered" evidence="7">
    <location>
        <begin position="143"/>
        <end position="214"/>
    </location>
</feature>
<dbReference type="PROSITE" id="PS51157">
    <property type="entry name" value="ZF_UBR"/>
    <property type="match status" value="1"/>
</dbReference>
<proteinExistence type="inferred from homology"/>
<dbReference type="InterPro" id="IPR047509">
    <property type="entry name" value="UBR4-like_UBR-box"/>
</dbReference>
<evidence type="ECO:0000256" key="1">
    <source>
        <dbReference type="ARBA" id="ARBA00009970"/>
    </source>
</evidence>
<accession>A0A7R8H6Q3</accession>
<dbReference type="InterPro" id="IPR025704">
    <property type="entry name" value="E3_Ub_ligase_UBR4_C"/>
</dbReference>
<evidence type="ECO:0000313" key="9">
    <source>
        <dbReference type="Proteomes" id="UP000675881"/>
    </source>
</evidence>
<evidence type="ECO:0000256" key="5">
    <source>
        <dbReference type="PROSITE-ProRule" id="PRU00508"/>
    </source>
</evidence>
<dbReference type="Pfam" id="PF02207">
    <property type="entry name" value="zf-UBR"/>
    <property type="match status" value="1"/>
</dbReference>
<feature type="region of interest" description="Disordered" evidence="7">
    <location>
        <begin position="976"/>
        <end position="1029"/>
    </location>
</feature>
<dbReference type="Proteomes" id="UP000675881">
    <property type="component" value="Chromosome 3"/>
</dbReference>
<keyword evidence="3 6" id="KW-0863">Zinc-finger</keyword>
<dbReference type="SMART" id="SM00396">
    <property type="entry name" value="ZnF_UBR1"/>
    <property type="match status" value="1"/>
</dbReference>
<evidence type="ECO:0000256" key="3">
    <source>
        <dbReference type="ARBA" id="ARBA00022771"/>
    </source>
</evidence>
<evidence type="ECO:0000256" key="4">
    <source>
        <dbReference type="ARBA" id="ARBA00022833"/>
    </source>
</evidence>
<feature type="region of interest" description="Disordered" evidence="7">
    <location>
        <begin position="571"/>
        <end position="596"/>
    </location>
</feature>
<feature type="zinc finger region" description="UBR-type" evidence="5">
    <location>
        <begin position="76"/>
        <end position="149"/>
    </location>
</feature>
<evidence type="ECO:0000256" key="7">
    <source>
        <dbReference type="SAM" id="MobiDB-lite"/>
    </source>
</evidence>
<dbReference type="GO" id="GO:0008270">
    <property type="term" value="F:zinc ion binding"/>
    <property type="evidence" value="ECO:0007669"/>
    <property type="project" value="UniProtKB-KW"/>
</dbReference>
<protein>
    <submittedName>
        <fullName evidence="8">UBR4</fullName>
        <ecNumber evidence="8">2.3.2.27</ecNumber>
    </submittedName>
</protein>
<dbReference type="OrthoDB" id="6348962at2759"/>
<sequence>MEFMNGKHGIMLENSCQIMSYMCDVIMALKLTINNDSSARASSPFDGENVVDTDNDYWIDEINDEDSAGEDSDDDSLCNKLCTYSQTQKEFVFQHWYNCHTCRMVDGSGVCTICAKVCHADHDVTYSKHGSFFCDCGAKEDGSCRAMTKRSPREANNEPSRKYDENLSNLSIMRHQSSSPPLSSHQNVSSQQAVSSSQPSVSTNSGVESKREDDTRVNLSVKLSQWKDELSSQIEKNNILKKLLEMLECLLPVIEFNRVKHSYIVRLADINKAFQVLHTEEKKYDHNDQLMLPTLGSQEGAFENVQMNYSGDQAQTIRHLMTGHMIRRVVMCCISTGVSGKKQHLAVSHEKGKITILQLSALLKQADSSQKKLTLTRLASTPVPFSVLSIVSNPRNEDFLAVSGLKDCHVLTFNPSGTVSDHLVLHPQLEASNYIIKAIWVPGSQTELALVTSDFVKIYDLSVDVLSPQHYFLVPSGKVRDCTLSFMEDGTRYVLIMSSGGHIYVQSLTEESSALNGPFYVTNIMDVDHPEIKHSSSERIGDGGVSIYYCHTLQLLVKSCYESHALLKSNKKPPRKLKKNQQNKRNGAAVGTSSQGSSLAFPIDFFESCSTISEVEFNGNDVLQVYNVNQIKYRLTTSGLYIANMMPTGFSMEVTNNDSNQVMVGIRVMLGAQDISRVPSYIEIFGRCIPVSLTLNRWFDLPFTREESLLADKKMTIVFGPSLDTSGVSIIDSIQVYGKTKEAFGWPEDVEESSSTNQEPSDLMDAQPLPLTPLDKLIASILELLEGCFALGGGDLNENFKNEASGLSTQMDFAVMKHVTKHIFESGKEQKESDEATSIDIESYIRLVLTTRSIAIARPLNLVKFAETRKENDQKLEEKITFINYLSNTFWSLIESKTANSVVGKIGQSGITHVESLVHALVDIFHAFINSDVDMISSITKLYTDFLLSKNIQVSFACKQALVRILRPRVRRRRVYAPSPDRCPSPGEEGSNNNNNAPIAEEIRQFDPGFPPPVLSNSGGNNNRNGRSNERIHSRQNENLNLGPGGIPLGGVAGNMDAMLPLVNNNNDGNNGNIPPVLDLPPEVDDEAMVELAIALSLQEQGGELNDVPQVIQVIPNYGLNEFSGLQGLIRDTIAAVASIHDPNSESGEQVAPLRESNPTPNNPMSGNSQQREAGHYSDTTPSAPGSDDESTAAMDGSTLRTPPIEIDPDNGPGSGAGSESGASAVESIIGDPSGRSSAYEGEGINAKTELANNIEVEWESNNAKLHSLRVTLLDHLLGYLPNLRDIGGVRCIPCKNARENALFNDKRTRSRRKNKIVARFQIDLIKKELQLVILRLFGVLMSRSKTWQSSQPDGLNYVSSTTASTLLSSGIVNYCLKLLKSLLTYWKESTVDENTNKLLTEMALRIPYHATKIFENGGSSNAKENWEEWHYSLCEYMMLHQTLYARRQVRRLLLYICGTKDRYRELRDLHTLESHMTSVREIIRLEITTNSKSLDSVPHLSFPYDTLLKLIEHLRACVDIATSHTNNWQKFYEGVNPIVLQLLQSALCGANQKVKYFSSSSKKKYKGDHDGDGECNSVSIVSTLVKQINSPSQLLKFIETFLLECNSTSVRWQAHSILVTIHRNSDQSGKEDILNIMWKLWSKLPYFGRKASQFVDLLGYFSMKTLTKEDKLQDHVYVSKAIAILKSQNEILSNHPNANIYSSLSQLVDFNGYYLESDPCLVCNNPEVPNRALKLSALKIDTKYTTSSQIVKLSCSHSIGKINLRIGDLKRQKMVRVINIYYNNKSVQAVVELKNRSTIWHKAKKVTLSPGQTDIKVEFPLPIIACNLRIEYTDFYENIQASAETLQCPRCSTSVPANPGVCTNCGENVFQCHKCRSINYDEKDPFLCNACGFCKYAKFEYTLNTRPCCAVDPIENEDDYKKAVTSINSLLEKADKVYRNLISNKPSLENLLAKITESVNDKHPGDGAIDSFSTTASTSVANAANTGNIGTTSSNAVSSSTGSSSSNHVNQYIQTLASKYCSECKGSFEDLSKIIQKVMATRKELVSFENARKAKYVPGGTSKSPSTVGRSVSSGKCYGCAAATVEHCLTLLRALASKVRYRNELYQQGLIKQLMEYNLRRGTSNIRLEVRKLICLITRDNLIATNHLNKLIFSKIGLAVKGRISCPEIVESVRHEMSLLAATVSKEDSCWEVRLRCVLRIFILAIKQGGKTSPTVMECITLPCLKIIQGLVRPKGTFKSKSSVMDSSSYIQVDDWLKNKPGYHFEDWENKLSIVDEKATKDDSKNVTSSRDAKNTYLIEKYFKKWVSIVRENKNHPKKLESTLLNASWLKSVLFNSSSQMARQVGCNMVEGFCSGKRRLNIIDLLTSFLEELGTAGESASEYVQLYQKLIADEQVKYYLAVKGVLKKLADLISKEIDNLDHMEQTTLNSDLAQGFALKTLTEILSSFVSVDQIKNKFKGRLISTVLQGYLSLRRLVVQRTKLVDQTQDKLLELLEIMTTGTKAESEAFMAVCVETIKRYPVHDQLTPKQKWGEFFMTLDKDPQQEDFLQGRMLGNPYSSNDPDLGPLMRNVKNKICADCELVALLEDDNGMELLVHNKIVSLDLLVKDVYQKIWAPEANEGDPMKVIYRMRGLLGDATEEFIETLDNKEGEDKDEEEVYKMAGIMAECGGLEVMLERLASIHDVQYSKPLLLVLLKLFSHSIRLKVNREKLLNPTYKTIPLLLNCLKLSLSDSNSSINEMILEAMERLLVEAAAGNSISNYCQFASNCVSTEDIQALLKHAVNLRSGTALHSRLMRVLPFLTYGNDDKMELLLSHFSEVLEFDKFDIEHGADEDSKMETFVAMCDGIERNKIGNTMKDLMVKSGIMNQCIEYIKVNAPASKTVLLKADDPFWKAFVTKPSLKYILRAMAGLAAKHPTTQLAVSSECISILHQMEQVSSDEHVGSLAESVLEAIKSHPDAFTKVVEVRQRTKAEKKKLAMAMRAKQLKAIGLKANDRGQVKAENSILQQFVEIAEESGLSFLAIYTYTKDCHLEEFESASRKQMGYSTVTHFNLVHVDCHLAAVRQARSRDEWDSALLQNANTKCNGLLPLWGPQVVESAYASSLARHNNYLAEATQHRDIGYHSTVHDLKLLLLRFAEDKSFSNESGGGGPQSNMHLVPYLMHMALYVLNTTRAASREEMNLNSFLDQPKNQWVDTGYIPDGPIYYTVIALLVFSPSSWKSVRIKLLQRLLLTAHTRSADPNHTGGNSLVDKEVKEYNVYKKMVLFFALIDQLYSVVFCNVPTDKDSWPVALSEWIRHNDDTLTKSTLKLLNVFQEDLVPASSVVEIADVCRLLEDIPTPASFLSDVLNSIP</sequence>